<evidence type="ECO:0000313" key="3">
    <source>
        <dbReference type="Proteomes" id="UP000186917"/>
    </source>
</evidence>
<dbReference type="SMART" id="SM00060">
    <property type="entry name" value="FN3"/>
    <property type="match status" value="2"/>
</dbReference>
<dbReference type="InterPro" id="IPR026341">
    <property type="entry name" value="T9SS_type_B"/>
</dbReference>
<sequence>MPVTASVQYVNCLNRTWLSSSIEYPIFSECLCMQGYAWHEQNSKRNINSRNMMKLYTGRMRSYLKTFAIPLLFFCSFYMNRVSAQRVYANQVTIGTAASDHVTNPTNAISSSETSFAQLNSYGGVAVGLGSYQGTLELKFPTTVGAGVTTYVRINTDTGLLKSLLGGSLGNLLANVLGTVVLGNHYFNIQARNGATAVLSGASSTPFSADNLKLVQDVNGYYYIALTPAAAYDRIYIQDVTNAVLLGTSNSTQVYYAFYNASGSSDPCVQGFATSFDGSGLSLDALQLGNAGVRDPKNIIDTDTTNYSELGLGALAVAGSISQDVYFDNLSKADDEFHLQVQSSPALLNVGLANNITVNSYNGTTLVSTQQLNTLLGLDLVGLLNSGQKTPFIIRPGQPVNRIRLTFSSLLNANLTQTIRYYGAIRTAGKPTFGGSQSQNYTICTGGSVGLNATTSTGNEIRWYADSTSPTPLFTTSSGATYNTGALSATRSYFVAAAKIGCTYESERVRVTVTVKTIPLDPVVPAVQPVCTGRTATFAVTNPETGVTYRWYTGATGGAVLDSGVSFVTPLLTDSTTFYVEASNGTCTNTNGRTAVLVPVSKLPLVANPTPLTRQICSGRTTSFAIQNPETGVVYNWYDAATGGNLLFTGTNFVTPQLAASTNYYVEAVNASGCTNGARIQLSVTVQPSPSTPILVDPVANVNPGSAATFTIDGPIDGLAYNWYDSAAGGTLLHTGTSYTTPALSNSASFYVEAADPGGCSSLTRAMVTVNVVNDVVCGYATSQSTQNQSLCLLCAVTNGDNAIGADLGSYSTISTTVGVGGFGQLFKFGNTGYPGDSISVILEVPGQLLSATLLGGIAIQTYSGNNANGDLVFLDSAVASAQLLGTGGSGKIKVTVPAKNSFDGVAVTLAGVSAVGQLRIYAVQTYAGTPLLAPQSVLAHAGTQSGPVTTGVCVGCSITDPLLAVDGDTTTHSTITATVGVAATVGQVLKFSGNYSAGDSIQIDLEVPSQVLGAQVLGAISLETYTGNVANGDATVANSGLVKAQLLGLGGGRFRLKLAAPHSFNGIAVVLNGVANVLSNLYVYDAAVFSSRQNIVNVCTGSSAVLTVNSPVNATINWYTTAAGGSPVFTGTTYTTPPVTTPTTYYIESSRYGCVNVNRTQVNVVPNTIPDNPTLNATSVSICSGDSAKLYVTAPVGMLIKWYTTASGGTPVYTGDTLVTPALTANTSYYVESVNNGCSSTGRATAVVTVNAAPADVAVTPPSAVIGSGQTASFVASSSTPNTTFSWYAVATGGTPAFTGPNFTTPALTASTNYYLGAGGANTCSLATRLVVPVTVFTGSGVPVPCDVATTQTTAVGGLCVLCSVDSAALAVDNDASTSSELHVIAGLTNAYVQQTLGFPFTGDAGDTVAIHVTFPVGLTDISVVSSLQVASYNGATYNNDRTTVANNGLVQLQLLSGDTNGIIKFVPTQVFDRVELRMNSGLATLLSAVHVGYAQRIKAGPIVNADTVAICAGQQATLIASSPANTTFKWYSDSTGGTLLIVGATYITPALTDTTIYYAESVSNTGCAALVRKPVVVNVIPAPGAPAVTDSTVTTCAGVPATLSVQNPQAGITYSWYSNSTGGTAIFTGSSFTTPALSADTVYYVGASNGTGCISATRSMVTVVVNAGLQAPVVASDSVASCSGNATVLSVQNPQGSFTYNWYNVPVGGAVLATGASFTTPAITGDTTFYVEAVGGTNCVSPRTGVAVTLSQPPAAPVVTVNAPGAVIQAGQSASITATSATAGVTFNWFLQPSGGTAVFTGATYNTPPLTATTTYYVEAVLAGAACSTSTRTAVTITVNPGVNLACDAATSETNTVDGLCIGCGITNAGGAVDTDTATASTLNIAVGLVNAYAEQILKFPSVSTAGDTVAILLEGPPTVLAADILSGIQIQSYNGATPNGDAVSLNNGLIHIQLLGLGAGGKFIAKFVPAQPFDGIQVRATSGLVSALTSVNIYYTTRLIAPPVLTSNNPVAICSGGTTTLTATASPNATIEWYTNGVSGDSLVATGASYTTPALANTAIYYAQARRTSTNCPNLNRVQVAVLVNAAPQTPVAANDTVQVCAGKTAVLTLNGAQTGVTYNWYNASGVLGGTGTSFTTPALSTSTFYSVEAVNTGSTCVSTNRDTVNVTVNTLPVSRGIVGTNDSTVVCSGSATLQILNPDAGVTYNWYNVANGGSIVFSGTTFQTPVLTATTVYYIEAVNAAGCSTGARTAATVVVNPVLPPPTVVSNNVSVCSGSAATLQVQNAQTGAIYRWYDAPVGGNALFDGATFVTPALTANTSYFVEVISAAGCTGSSRTQVTVTVNAQPATPTLANVNVAICAGNAASFQVQNVTGGITYKWYDSATGGNLLFTGASFTTPTLAIGATYYVEATNSAGCASVARATAVVNVTPAPVTPVINGNGSSVCSGGTVALSVQTPQQNVTYNWYDAGGTLVAVGTTYTTAPLTTATVYSVDAVSAAGCSAPVRAVVTIMVNTTPAAPVIAGATNPVCSGNSAVLSVQTPQAGTVYNWYDAPTAGNLLFSGTSITTPGLTTGVTYYVGAANGGCTSGSRTQVTVTVNTRPADAVIDAAGTNICAGNPTTLTVNNVQPGLSYSWYTASSGGNLVTTGSSYTTPVLNASVTYYVEVTNGTCTGNARTTVNVTVSQSPSAPAVTGTSICSGSQATLTIASPQTGIIYRWYDAAAGGNLLMEGTTYVTSAISANTTFYVESSSAAGCAASIRTAVPVTVNTQPVTPVLVNSGVVTCSGSTATLSIQTPQPGIAYLWYDAATGGNLVFSGSTFVTPALTTNTNYYVEASSGTGCSSATRAAATVQVSNVLQPPTVSATGTTACIGQSTTLQVENAQTDLTYRWYTAGSGGLLLATGSSYTTLPLAANATYFVEVSNATCTASSRTQVNVTVVAPPSAPVIAATGRTICAGTPATLSVQSPDSRYVYNWYDLPAGGNLLFTGNTYATNVLNNSTSYYVETAVNAGCVSTTRATVAVTVNAVPDAPAVVSDNVVVCSGSAATLQVQNPVSGYTYNWYSTAAGGAVLFTGANYVLNNITSGTVYYVEAVNASSCASSTRSTVNVTVSAAPAAPAIANSTPAVCSGSMVTLTASSSVPGAVYNWYNSANSNTVIFTGSTFATGAITSDTTFYVAVSNAGGCASTDRGQTTVTIYRPLAAPVVTVDSVTSASVTFKWNAVAGAIGYEVTLDGVTFTTPNGNNGLSHTIGGLQPNQEVSIQVRAIGAQVCQTSSLSAKVSGTATNPLGNSVFIPNVFTPNNDGKNDYFTALSNNIATLEMWIYSQWGELIYHTQDRTGWNGMAGGQLQPVGVYVYIFKIKLLDGTTIDRKGSVSLVR</sequence>
<dbReference type="Proteomes" id="UP000186917">
    <property type="component" value="Unassembled WGS sequence"/>
</dbReference>
<name>A0A1N7PWR9_9BACT</name>
<dbReference type="EMBL" id="FTOR01000004">
    <property type="protein sequence ID" value="SIT15010.1"/>
    <property type="molecule type" value="Genomic_DNA"/>
</dbReference>
<dbReference type="CDD" id="cd00063">
    <property type="entry name" value="FN3"/>
    <property type="match status" value="1"/>
</dbReference>
<dbReference type="InterPro" id="IPR036116">
    <property type="entry name" value="FN3_sf"/>
</dbReference>
<organism evidence="2 3">
    <name type="scientific">Filimonas lacunae</name>
    <dbReference type="NCBI Taxonomy" id="477680"/>
    <lineage>
        <taxon>Bacteria</taxon>
        <taxon>Pseudomonadati</taxon>
        <taxon>Bacteroidota</taxon>
        <taxon>Chitinophagia</taxon>
        <taxon>Chitinophagales</taxon>
        <taxon>Chitinophagaceae</taxon>
        <taxon>Filimonas</taxon>
    </lineage>
</organism>
<dbReference type="Pfam" id="PF13585">
    <property type="entry name" value="CHU_C"/>
    <property type="match status" value="1"/>
</dbReference>
<dbReference type="NCBIfam" id="TIGR04131">
    <property type="entry name" value="Bac_Flav_CTERM"/>
    <property type="match status" value="1"/>
</dbReference>
<keyword evidence="3" id="KW-1185">Reference proteome</keyword>
<gene>
    <name evidence="2" type="ORF">SAMN05421788_104123</name>
</gene>
<reference evidence="3" key="1">
    <citation type="submission" date="2017-01" db="EMBL/GenBank/DDBJ databases">
        <authorList>
            <person name="Varghese N."/>
            <person name="Submissions S."/>
        </authorList>
    </citation>
    <scope>NUCLEOTIDE SEQUENCE [LARGE SCALE GENOMIC DNA]</scope>
    <source>
        <strain evidence="3">DSM 21054</strain>
    </source>
</reference>
<accession>A0A1N7PWR9</accession>
<dbReference type="Pfam" id="PF19081">
    <property type="entry name" value="Ig_7"/>
    <property type="match status" value="25"/>
</dbReference>
<proteinExistence type="predicted"/>
<dbReference type="InterPro" id="IPR003961">
    <property type="entry name" value="FN3_dom"/>
</dbReference>
<evidence type="ECO:0000313" key="2">
    <source>
        <dbReference type="EMBL" id="SIT15010.1"/>
    </source>
</evidence>
<dbReference type="InterPro" id="IPR013783">
    <property type="entry name" value="Ig-like_fold"/>
</dbReference>
<evidence type="ECO:0000259" key="1">
    <source>
        <dbReference type="PROSITE" id="PS50853"/>
    </source>
</evidence>
<dbReference type="InterPro" id="IPR044023">
    <property type="entry name" value="Ig_7"/>
</dbReference>
<protein>
    <submittedName>
        <fullName evidence="2">Gliding motility-associated C-terminal domain-containing protein</fullName>
    </submittedName>
</protein>
<feature type="domain" description="Fibronectin type-III" evidence="1">
    <location>
        <begin position="3201"/>
        <end position="3290"/>
    </location>
</feature>
<dbReference type="Gene3D" id="2.60.40.10">
    <property type="entry name" value="Immunoglobulins"/>
    <property type="match status" value="1"/>
</dbReference>
<dbReference type="STRING" id="477680.SAMN05421788_104123"/>
<dbReference type="SUPFAM" id="SSF49265">
    <property type="entry name" value="Fibronectin type III"/>
    <property type="match status" value="1"/>
</dbReference>
<dbReference type="PROSITE" id="PS50853">
    <property type="entry name" value="FN3"/>
    <property type="match status" value="1"/>
</dbReference>